<keyword evidence="3" id="KW-1185">Reference proteome</keyword>
<protein>
    <submittedName>
        <fullName evidence="2">Uncharacterized protein</fullName>
    </submittedName>
</protein>
<evidence type="ECO:0000313" key="3">
    <source>
        <dbReference type="Proteomes" id="UP000604765"/>
    </source>
</evidence>
<gene>
    <name evidence="2" type="ORF">YK48G_02990</name>
</gene>
<evidence type="ECO:0000313" key="2">
    <source>
        <dbReference type="EMBL" id="GHP12874.1"/>
    </source>
</evidence>
<dbReference type="EMBL" id="BNJR01000004">
    <property type="protein sequence ID" value="GHP12874.1"/>
    <property type="molecule type" value="Genomic_DNA"/>
</dbReference>
<comment type="caution">
    <text evidence="2">The sequence shown here is derived from an EMBL/GenBank/DDBJ whole genome shotgun (WGS) entry which is preliminary data.</text>
</comment>
<reference evidence="2 3" key="1">
    <citation type="journal article" date="2021" name="Int. J. Syst. Evol. Microbiol.">
        <title>Lentilactobacillus fungorum sp. nov., isolated from spent mushroom substrates.</title>
        <authorList>
            <person name="Tohno M."/>
            <person name="Tanizawa Y."/>
            <person name="Kojima Y."/>
            <person name="Sakamoto M."/>
            <person name="Ohkuma M."/>
            <person name="Kobayashi H."/>
        </authorList>
    </citation>
    <scope>NUCLEOTIDE SEQUENCE [LARGE SCALE GENOMIC DNA]</scope>
    <source>
        <strain evidence="2 3">YK48G</strain>
    </source>
</reference>
<accession>A0ABQ3VY98</accession>
<evidence type="ECO:0000256" key="1">
    <source>
        <dbReference type="SAM" id="Phobius"/>
    </source>
</evidence>
<keyword evidence="1" id="KW-0812">Transmembrane</keyword>
<dbReference type="RefSeq" id="WP_203628928.1">
    <property type="nucleotide sequence ID" value="NZ_BNJR01000004.1"/>
</dbReference>
<organism evidence="2 3">
    <name type="scientific">Lentilactobacillus fungorum</name>
    <dbReference type="NCBI Taxonomy" id="2201250"/>
    <lineage>
        <taxon>Bacteria</taxon>
        <taxon>Bacillati</taxon>
        <taxon>Bacillota</taxon>
        <taxon>Bacilli</taxon>
        <taxon>Lactobacillales</taxon>
        <taxon>Lactobacillaceae</taxon>
        <taxon>Lentilactobacillus</taxon>
    </lineage>
</organism>
<dbReference type="Proteomes" id="UP000604765">
    <property type="component" value="Unassembled WGS sequence"/>
</dbReference>
<keyword evidence="1" id="KW-0472">Membrane</keyword>
<name>A0ABQ3VY98_9LACO</name>
<feature type="transmembrane region" description="Helical" evidence="1">
    <location>
        <begin position="40"/>
        <end position="59"/>
    </location>
</feature>
<keyword evidence="1" id="KW-1133">Transmembrane helix</keyword>
<proteinExistence type="predicted"/>
<feature type="transmembrane region" description="Helical" evidence="1">
    <location>
        <begin position="7"/>
        <end position="34"/>
    </location>
</feature>
<sequence length="72" mass="8535">MLMILAVLFIVFCYKFFTSWLWWIIALLLLMDIWSFIDTWQVMFLIGFTALAIGVHGIIKKKHLKSPTDQQK</sequence>